<dbReference type="Pfam" id="PF00849">
    <property type="entry name" value="PseudoU_synth_2"/>
    <property type="match status" value="1"/>
</dbReference>
<proteinExistence type="inferred from homology"/>
<dbReference type="GO" id="GO:0009982">
    <property type="term" value="F:pseudouridine synthase activity"/>
    <property type="evidence" value="ECO:0007669"/>
    <property type="project" value="InterPro"/>
</dbReference>
<dbReference type="InterPro" id="IPR020103">
    <property type="entry name" value="PsdUridine_synth_cat_dom_sf"/>
</dbReference>
<dbReference type="PANTHER" id="PTHR21600">
    <property type="entry name" value="MITOCHONDRIAL RNA PSEUDOURIDINE SYNTHASE"/>
    <property type="match status" value="1"/>
</dbReference>
<dbReference type="InterPro" id="IPR050188">
    <property type="entry name" value="RluA_PseudoU_synthase"/>
</dbReference>
<name>A0A1G2M4J8_9BACT</name>
<dbReference type="GO" id="GO:0140098">
    <property type="term" value="F:catalytic activity, acting on RNA"/>
    <property type="evidence" value="ECO:0007669"/>
    <property type="project" value="UniProtKB-ARBA"/>
</dbReference>
<evidence type="ECO:0000313" key="6">
    <source>
        <dbReference type="EMBL" id="OHA18797.1"/>
    </source>
</evidence>
<dbReference type="NCBIfam" id="TIGR00005">
    <property type="entry name" value="rluA_subfam"/>
    <property type="match status" value="1"/>
</dbReference>
<dbReference type="GO" id="GO:0003723">
    <property type="term" value="F:RNA binding"/>
    <property type="evidence" value="ECO:0007669"/>
    <property type="project" value="InterPro"/>
</dbReference>
<feature type="active site" evidence="3">
    <location>
        <position position="70"/>
    </location>
</feature>
<dbReference type="PROSITE" id="PS01129">
    <property type="entry name" value="PSI_RLU"/>
    <property type="match status" value="1"/>
</dbReference>
<organism evidence="6 7">
    <name type="scientific">Candidatus Taylorbacteria bacterium RIFCSPHIGHO2_01_FULL_46_22b</name>
    <dbReference type="NCBI Taxonomy" id="1802301"/>
    <lineage>
        <taxon>Bacteria</taxon>
        <taxon>Candidatus Tayloriibacteriota</taxon>
    </lineage>
</organism>
<comment type="caution">
    <text evidence="6">The sequence shown here is derived from an EMBL/GenBank/DDBJ whole genome shotgun (WGS) entry which is preliminary data.</text>
</comment>
<dbReference type="STRING" id="1802301.A2664_04810"/>
<comment type="function">
    <text evidence="4">Responsible for synthesis of pseudouridine from uracil.</text>
</comment>
<dbReference type="InterPro" id="IPR006224">
    <property type="entry name" value="PsdUridine_synth_RluA-like_CS"/>
</dbReference>
<dbReference type="GO" id="GO:0000455">
    <property type="term" value="P:enzyme-directed rRNA pseudouridine synthesis"/>
    <property type="evidence" value="ECO:0007669"/>
    <property type="project" value="TreeGrafter"/>
</dbReference>
<evidence type="ECO:0000256" key="2">
    <source>
        <dbReference type="ARBA" id="ARBA00023235"/>
    </source>
</evidence>
<dbReference type="EC" id="5.4.99.-" evidence="4"/>
<protein>
    <recommendedName>
        <fullName evidence="4">Pseudouridine synthase</fullName>
        <ecNumber evidence="4">5.4.99.-</ecNumber>
    </recommendedName>
</protein>
<dbReference type="AlphaFoldDB" id="A0A1G2M4J8"/>
<dbReference type="PANTHER" id="PTHR21600:SF44">
    <property type="entry name" value="RIBOSOMAL LARGE SUBUNIT PSEUDOURIDINE SYNTHASE D"/>
    <property type="match status" value="1"/>
</dbReference>
<feature type="domain" description="Pseudouridine synthase RsuA/RluA-like" evidence="5">
    <location>
        <begin position="11"/>
        <end position="177"/>
    </location>
</feature>
<evidence type="ECO:0000256" key="1">
    <source>
        <dbReference type="ARBA" id="ARBA00010876"/>
    </source>
</evidence>
<accession>A0A1G2M4J8</accession>
<comment type="catalytic activity">
    <reaction evidence="4">
        <text>a uridine in RNA = a pseudouridine in RNA</text>
        <dbReference type="Rhea" id="RHEA:48348"/>
        <dbReference type="Rhea" id="RHEA-COMP:12068"/>
        <dbReference type="Rhea" id="RHEA-COMP:12069"/>
        <dbReference type="ChEBI" id="CHEBI:65314"/>
        <dbReference type="ChEBI" id="CHEBI:65315"/>
    </reaction>
</comment>
<evidence type="ECO:0000256" key="3">
    <source>
        <dbReference type="PIRSR" id="PIRSR606225-1"/>
    </source>
</evidence>
<evidence type="ECO:0000256" key="4">
    <source>
        <dbReference type="RuleBase" id="RU362028"/>
    </source>
</evidence>
<reference evidence="6 7" key="1">
    <citation type="journal article" date="2016" name="Nat. Commun.">
        <title>Thousands of microbial genomes shed light on interconnected biogeochemical processes in an aquifer system.</title>
        <authorList>
            <person name="Anantharaman K."/>
            <person name="Brown C.T."/>
            <person name="Hug L.A."/>
            <person name="Sharon I."/>
            <person name="Castelle C.J."/>
            <person name="Probst A.J."/>
            <person name="Thomas B.C."/>
            <person name="Singh A."/>
            <person name="Wilkins M.J."/>
            <person name="Karaoz U."/>
            <person name="Brodie E.L."/>
            <person name="Williams K.H."/>
            <person name="Hubbard S.S."/>
            <person name="Banfield J.F."/>
        </authorList>
    </citation>
    <scope>NUCLEOTIDE SEQUENCE [LARGE SCALE GENOMIC DNA]</scope>
</reference>
<dbReference type="InterPro" id="IPR006225">
    <property type="entry name" value="PsdUridine_synth_RluC/D"/>
</dbReference>
<sequence length="239" mass="26827">MEVVVLYEDDDVLVINKPAGLVVHADRRTVEPTLVDWIVKNYPTIESVGEPIVLADGTAIARPGIVHRLDRETSGAMVIAKNPESFLYMKRQFADRQVHKIYRAFVYGELRDDRGIINRPIGRSANDFRQKSAGRGAKGVMREAITWFKVLKRKDGFSFIEAQPRTGRTHQIRVHFKAVNHPVVSDSLYAAKRAPALGFSRTALHSYKITFKGRGGKEISATAPYPADFEHAIKLLTSE</sequence>
<evidence type="ECO:0000259" key="5">
    <source>
        <dbReference type="Pfam" id="PF00849"/>
    </source>
</evidence>
<dbReference type="CDD" id="cd02869">
    <property type="entry name" value="PseudoU_synth_RluA_like"/>
    <property type="match status" value="1"/>
</dbReference>
<keyword evidence="2 4" id="KW-0413">Isomerase</keyword>
<gene>
    <name evidence="6" type="ORF">A2664_04810</name>
</gene>
<dbReference type="Proteomes" id="UP000178873">
    <property type="component" value="Unassembled WGS sequence"/>
</dbReference>
<dbReference type="Gene3D" id="3.30.2350.10">
    <property type="entry name" value="Pseudouridine synthase"/>
    <property type="match status" value="1"/>
</dbReference>
<comment type="similarity">
    <text evidence="1 4">Belongs to the pseudouridine synthase RluA family.</text>
</comment>
<dbReference type="SUPFAM" id="SSF55120">
    <property type="entry name" value="Pseudouridine synthase"/>
    <property type="match status" value="1"/>
</dbReference>
<dbReference type="EMBL" id="MHRF01000001">
    <property type="protein sequence ID" value="OHA18797.1"/>
    <property type="molecule type" value="Genomic_DNA"/>
</dbReference>
<evidence type="ECO:0000313" key="7">
    <source>
        <dbReference type="Proteomes" id="UP000178873"/>
    </source>
</evidence>
<dbReference type="InterPro" id="IPR006145">
    <property type="entry name" value="PsdUridine_synth_RsuA/RluA"/>
</dbReference>